<sequence length="1114" mass="126685">MMKRVRPVVAIQRTQEINHEIMQQEVRPLLAVDIIEQLHRRFAVLSGGRGRDGAPIITLPECSGFSELPDQDFLSVITYLTSIPSQEAASIGFIIVIDRRRDKWTSVKASLARIAGAFPGNLQLVLVLRPSRFFQRAMADIGIRLHRDDFKMKVVMLSSLSDLHIYVDKGQLTSELGGNLDYCHSQWIHHRTAIESFAVAVKGATQKLQKFSAELSGVELPVDVHGAQELLCAHTARHDGLQDDLHLAVRQGATLLCCIKEAANRTASGRLNPDERENLDTVERLVSQLDETKASLEQCWSKHHRKLEQCLQFRQFEQDCLEVKKSLDAWTEELDSISDVGSCMTAVEEQLSGVKAVKERAQESLARAQRHVVHGDQLIEDGHYAVHSIESKCSELRRVCGYFSDEVKRKCAVLEKFLRIHQQVDKVNKWCESGMYLLASQAVDRCQSQEGAEAALRDVESFIETVRKEELTSLRDLHAQCDICLPVDLEEKLQKALERLDEVQEMFEKRQASLKKLSAKQARPVQPVAPHPESSPKHPPASSHRTSEIPGFSKLPADADASKRRNLRKTKGGIKIEVMHEASQGGLSHILVANDTEESLFDRRRHIMNELIETERLYVEELQSIMEGYVAKLGKADLSHPIPPVLENNQDVLFGNLSEIYDFHNRTFRKELENCIENPELVGACFLKRKEDLQMYEKYCQNKPRSEALWRQCVESSFFQECQKKLDHKLSLDAYLLKPVQRITKYQLMLKEMLKCSTNSEDTAQLQEALATMLDIIKSVNDSMHQIAITGFSGNLNNLGKLLMQGSFSVWTEHKKGHSKVKDLARFKPRQRHLFLYSSMLLFCKRREDSTDNHERTPSYSFKHSLKMSEVGITENVKGDSRKFEVWCNGREEVYIIQAPSTDMKNMWVSEMRKVLTEQLEACREARQLHQRVTDHIYPPLLNVSIVSRATRKVAPRKLVPSRSEPGGCGRGRGPGGEWQLGEPPRRRHTHTEQDHKNLRSLDMEDLEIIRSSTEELSNTSEEETVSKYEDCFRVQMMYENAVAAQYLTVGPGDVVQFLEEAASGQWLVKNLVTQKTGLVPPRILGGFHEYSDIDVFSDMCSAALTDTEEADEK</sequence>
<dbReference type="FunFam" id="2.30.29.30:FF:000078">
    <property type="entry name" value="Guanine nucleotide exchange factor DBS"/>
    <property type="match status" value="1"/>
</dbReference>
<comment type="similarity">
    <text evidence="3">Belongs to the MCF2 family.</text>
</comment>
<dbReference type="GO" id="GO:0005085">
    <property type="term" value="F:guanyl-nucleotide exchange factor activity"/>
    <property type="evidence" value="ECO:0007669"/>
    <property type="project" value="UniProtKB-KW"/>
</dbReference>
<dbReference type="Gene3D" id="1.20.900.10">
    <property type="entry name" value="Dbl homology (DH) domain"/>
    <property type="match status" value="1"/>
</dbReference>
<dbReference type="InterPro" id="IPR001849">
    <property type="entry name" value="PH_domain"/>
</dbReference>
<feature type="compositionally biased region" description="Gly residues" evidence="4">
    <location>
        <begin position="967"/>
        <end position="979"/>
    </location>
</feature>
<dbReference type="InterPro" id="IPR056466">
    <property type="entry name" value="Spectrin_DBS"/>
</dbReference>
<evidence type="ECO:0000256" key="1">
    <source>
        <dbReference type="ARBA" id="ARBA00022553"/>
    </source>
</evidence>
<keyword evidence="1" id="KW-0597">Phosphoprotein</keyword>
<reference evidence="8" key="2">
    <citation type="submission" date="2025-09" db="UniProtKB">
        <authorList>
            <consortium name="Ensembl"/>
        </authorList>
    </citation>
    <scope>IDENTIFICATION</scope>
</reference>
<dbReference type="Pfam" id="PF23289">
    <property type="entry name" value="Spectrin_5"/>
    <property type="match status" value="1"/>
</dbReference>
<dbReference type="InterPro" id="IPR035899">
    <property type="entry name" value="DBL_dom_sf"/>
</dbReference>
<dbReference type="Proteomes" id="UP000261540">
    <property type="component" value="Unplaced"/>
</dbReference>
<dbReference type="Pfam" id="PF00621">
    <property type="entry name" value="RhoGEF"/>
    <property type="match status" value="1"/>
</dbReference>
<dbReference type="Pfam" id="PF22697">
    <property type="entry name" value="SOS1_NGEF_PH"/>
    <property type="match status" value="1"/>
</dbReference>
<dbReference type="InterPro" id="IPR000219">
    <property type="entry name" value="DH_dom"/>
</dbReference>
<feature type="region of interest" description="Disordered" evidence="4">
    <location>
        <begin position="957"/>
        <end position="997"/>
    </location>
</feature>
<dbReference type="SMART" id="SM00233">
    <property type="entry name" value="PH"/>
    <property type="match status" value="1"/>
</dbReference>
<feature type="region of interest" description="Disordered" evidence="4">
    <location>
        <begin position="514"/>
        <end position="566"/>
    </location>
</feature>
<feature type="domain" description="PH" evidence="5">
    <location>
        <begin position="801"/>
        <end position="917"/>
    </location>
</feature>
<evidence type="ECO:0000256" key="3">
    <source>
        <dbReference type="ARBA" id="ARBA00049987"/>
    </source>
</evidence>
<evidence type="ECO:0000256" key="4">
    <source>
        <dbReference type="SAM" id="MobiDB-lite"/>
    </source>
</evidence>
<dbReference type="SUPFAM" id="SSF50729">
    <property type="entry name" value="PH domain-like"/>
    <property type="match status" value="1"/>
</dbReference>
<dbReference type="Gene3D" id="2.30.29.30">
    <property type="entry name" value="Pleckstrin-homology domain (PH domain)/Phosphotyrosine-binding domain (PTB)"/>
    <property type="match status" value="1"/>
</dbReference>
<dbReference type="SUPFAM" id="SSF48065">
    <property type="entry name" value="DBL homology domain (DH-domain)"/>
    <property type="match status" value="1"/>
</dbReference>
<dbReference type="CDD" id="cd00170">
    <property type="entry name" value="SEC14"/>
    <property type="match status" value="1"/>
</dbReference>
<accession>A0A3B3SVY3</accession>
<dbReference type="AlphaFoldDB" id="A0A3B3SVY3"/>
<evidence type="ECO:0000259" key="5">
    <source>
        <dbReference type="PROSITE" id="PS50003"/>
    </source>
</evidence>
<evidence type="ECO:0000313" key="8">
    <source>
        <dbReference type="Ensembl" id="ENSPKIP00000034291.1"/>
    </source>
</evidence>
<feature type="domain" description="DH" evidence="6">
    <location>
        <begin position="603"/>
        <end position="783"/>
    </location>
</feature>
<evidence type="ECO:0000256" key="2">
    <source>
        <dbReference type="ARBA" id="ARBA00022658"/>
    </source>
</evidence>
<dbReference type="GO" id="GO:0005737">
    <property type="term" value="C:cytoplasm"/>
    <property type="evidence" value="ECO:0007669"/>
    <property type="project" value="TreeGrafter"/>
</dbReference>
<dbReference type="InterPro" id="IPR001251">
    <property type="entry name" value="CRAL-TRIO_dom"/>
</dbReference>
<dbReference type="PROSITE" id="PS50003">
    <property type="entry name" value="PH_DOMAIN"/>
    <property type="match status" value="1"/>
</dbReference>
<proteinExistence type="inferred from homology"/>
<dbReference type="InterPro" id="IPR001331">
    <property type="entry name" value="GDS_CDC24_CS"/>
</dbReference>
<evidence type="ECO:0000259" key="6">
    <source>
        <dbReference type="PROSITE" id="PS50010"/>
    </source>
</evidence>
<dbReference type="PROSITE" id="PS00741">
    <property type="entry name" value="DH_1"/>
    <property type="match status" value="1"/>
</dbReference>
<feature type="domain" description="CRAL-TRIO" evidence="7">
    <location>
        <begin position="1"/>
        <end position="184"/>
    </location>
</feature>
<dbReference type="InterPro" id="IPR055251">
    <property type="entry name" value="SOS1_NGEF_PH"/>
</dbReference>
<evidence type="ECO:0000259" key="7">
    <source>
        <dbReference type="PROSITE" id="PS50191"/>
    </source>
</evidence>
<dbReference type="CDD" id="cd00176">
    <property type="entry name" value="SPEC"/>
    <property type="match status" value="1"/>
</dbReference>
<dbReference type="GO" id="GO:0035556">
    <property type="term" value="P:intracellular signal transduction"/>
    <property type="evidence" value="ECO:0007669"/>
    <property type="project" value="InterPro"/>
</dbReference>
<evidence type="ECO:0000313" key="9">
    <source>
        <dbReference type="Proteomes" id="UP000261540"/>
    </source>
</evidence>
<dbReference type="InterPro" id="IPR036865">
    <property type="entry name" value="CRAL-TRIO_dom_sf"/>
</dbReference>
<dbReference type="SUPFAM" id="SSF46966">
    <property type="entry name" value="Spectrin repeat"/>
    <property type="match status" value="2"/>
</dbReference>
<reference evidence="8" key="1">
    <citation type="submission" date="2025-08" db="UniProtKB">
        <authorList>
            <consortium name="Ensembl"/>
        </authorList>
    </citation>
    <scope>IDENTIFICATION</scope>
</reference>
<keyword evidence="9" id="KW-1185">Reference proteome</keyword>
<dbReference type="CDD" id="cd00160">
    <property type="entry name" value="RhoGEF"/>
    <property type="match status" value="1"/>
</dbReference>
<dbReference type="PANTHER" id="PTHR22826:SF201">
    <property type="entry name" value="GUANINE NUCLEOTIDE EXCHANGE FACTOR MCF2L2-RELATED"/>
    <property type="match status" value="1"/>
</dbReference>
<keyword evidence="2" id="KW-0344">Guanine-nucleotide releasing factor</keyword>
<dbReference type="SMART" id="SM00325">
    <property type="entry name" value="RhoGEF"/>
    <property type="match status" value="1"/>
</dbReference>
<dbReference type="PANTHER" id="PTHR22826">
    <property type="entry name" value="RHO GUANINE EXCHANGE FACTOR-RELATED"/>
    <property type="match status" value="1"/>
</dbReference>
<dbReference type="STRING" id="1676925.ENSPKIP00000034291"/>
<dbReference type="SMART" id="SM00516">
    <property type="entry name" value="SEC14"/>
    <property type="match status" value="1"/>
</dbReference>
<dbReference type="Gene3D" id="1.20.58.60">
    <property type="match status" value="1"/>
</dbReference>
<dbReference type="Pfam" id="PF13716">
    <property type="entry name" value="CRAL_TRIO_2"/>
    <property type="match status" value="1"/>
</dbReference>
<dbReference type="InterPro" id="IPR018159">
    <property type="entry name" value="Spectrin/alpha-actinin"/>
</dbReference>
<dbReference type="GeneTree" id="ENSGT00940000161734"/>
<dbReference type="PROSITE" id="PS50191">
    <property type="entry name" value="CRAL_TRIO"/>
    <property type="match status" value="1"/>
</dbReference>
<name>A0A3B3SVY3_9TELE</name>
<dbReference type="InterPro" id="IPR051336">
    <property type="entry name" value="RhoGEF_Guanine_NuclExch_SF"/>
</dbReference>
<dbReference type="PROSITE" id="PS50010">
    <property type="entry name" value="DH_2"/>
    <property type="match status" value="1"/>
</dbReference>
<organism evidence="8 9">
    <name type="scientific">Paramormyrops kingsleyae</name>
    <dbReference type="NCBI Taxonomy" id="1676925"/>
    <lineage>
        <taxon>Eukaryota</taxon>
        <taxon>Metazoa</taxon>
        <taxon>Chordata</taxon>
        <taxon>Craniata</taxon>
        <taxon>Vertebrata</taxon>
        <taxon>Euteleostomi</taxon>
        <taxon>Actinopterygii</taxon>
        <taxon>Neopterygii</taxon>
        <taxon>Teleostei</taxon>
        <taxon>Osteoglossocephala</taxon>
        <taxon>Osteoglossomorpha</taxon>
        <taxon>Osteoglossiformes</taxon>
        <taxon>Mormyridae</taxon>
        <taxon>Paramormyrops</taxon>
    </lineage>
</organism>
<dbReference type="InterPro" id="IPR011993">
    <property type="entry name" value="PH-like_dom_sf"/>
</dbReference>
<dbReference type="SUPFAM" id="SSF52087">
    <property type="entry name" value="CRAL/TRIO domain"/>
    <property type="match status" value="1"/>
</dbReference>
<dbReference type="Ensembl" id="ENSPKIT00000015197.1">
    <property type="protein sequence ID" value="ENSPKIP00000034291.1"/>
    <property type="gene ID" value="ENSPKIG00000013678.1"/>
</dbReference>
<protein>
    <submittedName>
        <fullName evidence="8">MCF.2 cell line derived transforming sequence-like 2</fullName>
    </submittedName>
</protein>